<proteinExistence type="inferred from homology"/>
<sequence length="170" mass="18241">MALSSTFPLPLLFRFAAPPSIMTEEYSPDNLISKMGSQSRLGSLGITEQCIASIVSRASSADPSLFGWPVNDGGGGRGAGDTLIPGAASKTADVRRKKQSKDSNMELWFEDLAQLSLPIFITVIVSMRSGDLSLDVIESCLICYAKKQIPRIFRSNRKPPPSSSTAASEN</sequence>
<dbReference type="Proteomes" id="UP000467841">
    <property type="component" value="Unassembled WGS sequence"/>
</dbReference>
<evidence type="ECO:0000313" key="5">
    <source>
        <dbReference type="Proteomes" id="UP000467841"/>
    </source>
</evidence>
<gene>
    <name evidence="4" type="ORF">MERR_LOCUS16984</name>
</gene>
<dbReference type="UniPathway" id="UPA00143"/>
<comment type="caution">
    <text evidence="4">The sequence shown here is derived from an EMBL/GenBank/DDBJ whole genome shotgun (WGS) entry which is preliminary data.</text>
</comment>
<evidence type="ECO:0000256" key="2">
    <source>
        <dbReference type="PROSITE-ProRule" id="PRU00982"/>
    </source>
</evidence>
<dbReference type="OrthoDB" id="1751041at2759"/>
<keyword evidence="1" id="KW-0833">Ubl conjugation pathway</keyword>
<dbReference type="PROSITE" id="PS51649">
    <property type="entry name" value="NPH3"/>
    <property type="match status" value="1"/>
</dbReference>
<reference evidence="4" key="1">
    <citation type="submission" date="2020-01" db="EMBL/GenBank/DDBJ databases">
        <authorList>
            <person name="Mishra B."/>
        </authorList>
    </citation>
    <scope>NUCLEOTIDE SEQUENCE [LARGE SCALE GENOMIC DNA]</scope>
</reference>
<comment type="similarity">
    <text evidence="2">Belongs to the NPH3 family.</text>
</comment>
<evidence type="ECO:0000259" key="3">
    <source>
        <dbReference type="PROSITE" id="PS51649"/>
    </source>
</evidence>
<organism evidence="4 5">
    <name type="scientific">Microthlaspi erraticum</name>
    <dbReference type="NCBI Taxonomy" id="1685480"/>
    <lineage>
        <taxon>Eukaryota</taxon>
        <taxon>Viridiplantae</taxon>
        <taxon>Streptophyta</taxon>
        <taxon>Embryophyta</taxon>
        <taxon>Tracheophyta</taxon>
        <taxon>Spermatophyta</taxon>
        <taxon>Magnoliopsida</taxon>
        <taxon>eudicotyledons</taxon>
        <taxon>Gunneridae</taxon>
        <taxon>Pentapetalae</taxon>
        <taxon>rosids</taxon>
        <taxon>malvids</taxon>
        <taxon>Brassicales</taxon>
        <taxon>Brassicaceae</taxon>
        <taxon>Coluteocarpeae</taxon>
        <taxon>Microthlaspi</taxon>
    </lineage>
</organism>
<evidence type="ECO:0000313" key="4">
    <source>
        <dbReference type="EMBL" id="CAA7029749.1"/>
    </source>
</evidence>
<dbReference type="PANTHER" id="PTHR32370">
    <property type="entry name" value="OS12G0117600 PROTEIN"/>
    <property type="match status" value="1"/>
</dbReference>
<dbReference type="Pfam" id="PF03000">
    <property type="entry name" value="NPH3"/>
    <property type="match status" value="1"/>
</dbReference>
<dbReference type="GO" id="GO:0016567">
    <property type="term" value="P:protein ubiquitination"/>
    <property type="evidence" value="ECO:0007669"/>
    <property type="project" value="UniProtKB-UniPathway"/>
</dbReference>
<dbReference type="InterPro" id="IPR043454">
    <property type="entry name" value="NPH3/RPT2-like"/>
</dbReference>
<dbReference type="InterPro" id="IPR027356">
    <property type="entry name" value="NPH3_dom"/>
</dbReference>
<protein>
    <recommendedName>
        <fullName evidence="3">NPH3 domain-containing protein</fullName>
    </recommendedName>
</protein>
<dbReference type="AlphaFoldDB" id="A0A6D2IL34"/>
<accession>A0A6D2IL34</accession>
<evidence type="ECO:0000256" key="1">
    <source>
        <dbReference type="ARBA" id="ARBA00022786"/>
    </source>
</evidence>
<feature type="domain" description="NPH3" evidence="3">
    <location>
        <begin position="106"/>
        <end position="170"/>
    </location>
</feature>
<dbReference type="EMBL" id="CACVBM020001085">
    <property type="protein sequence ID" value="CAA7029749.1"/>
    <property type="molecule type" value="Genomic_DNA"/>
</dbReference>
<name>A0A6D2IL34_9BRAS</name>
<keyword evidence="5" id="KW-1185">Reference proteome</keyword>